<feature type="region of interest" description="Disordered" evidence="5">
    <location>
        <begin position="1339"/>
        <end position="1359"/>
    </location>
</feature>
<dbReference type="InterPro" id="IPR023213">
    <property type="entry name" value="CAT-like_dom_sf"/>
</dbReference>
<dbReference type="InterPro" id="IPR010071">
    <property type="entry name" value="AA_adenyl_dom"/>
</dbReference>
<reference evidence="7" key="1">
    <citation type="journal article" date="2018" name="Genome Biol. Evol.">
        <title>Genomics and development of Lentinus tigrinus, a white-rot wood-decaying mushroom with dimorphic fruiting bodies.</title>
        <authorList>
            <person name="Wu B."/>
            <person name="Xu Z."/>
            <person name="Knudson A."/>
            <person name="Carlson A."/>
            <person name="Chen N."/>
            <person name="Kovaka S."/>
            <person name="LaButti K."/>
            <person name="Lipzen A."/>
            <person name="Pennachio C."/>
            <person name="Riley R."/>
            <person name="Schakwitz W."/>
            <person name="Umezawa K."/>
            <person name="Ohm R.A."/>
            <person name="Grigoriev I.V."/>
            <person name="Nagy L.G."/>
            <person name="Gibbons J."/>
            <person name="Hibbett D."/>
        </authorList>
    </citation>
    <scope>NUCLEOTIDE SEQUENCE [LARGE SCALE GENOMIC DNA]</scope>
    <source>
        <strain evidence="7">ALCF2SS1-6</strain>
    </source>
</reference>
<accession>A0A5C2SRU5</accession>
<evidence type="ECO:0000256" key="4">
    <source>
        <dbReference type="ARBA" id="ARBA00023268"/>
    </source>
</evidence>
<dbReference type="Gene3D" id="3.30.559.10">
    <property type="entry name" value="Chloramphenicol acetyltransferase-like domain"/>
    <property type="match status" value="3"/>
</dbReference>
<evidence type="ECO:0000256" key="5">
    <source>
        <dbReference type="SAM" id="MobiDB-lite"/>
    </source>
</evidence>
<dbReference type="InterPro" id="IPR036736">
    <property type="entry name" value="ACP-like_sf"/>
</dbReference>
<dbReference type="InterPro" id="IPR020806">
    <property type="entry name" value="PKS_PP-bd"/>
</dbReference>
<feature type="domain" description="Carrier" evidence="6">
    <location>
        <begin position="810"/>
        <end position="884"/>
    </location>
</feature>
<dbReference type="Pfam" id="PF00501">
    <property type="entry name" value="AMP-binding"/>
    <property type="match status" value="1"/>
</dbReference>
<evidence type="ECO:0000259" key="6">
    <source>
        <dbReference type="PROSITE" id="PS50075"/>
    </source>
</evidence>
<keyword evidence="1" id="KW-0596">Phosphopantetheine</keyword>
<evidence type="ECO:0000313" key="7">
    <source>
        <dbReference type="EMBL" id="RPD66154.1"/>
    </source>
</evidence>
<dbReference type="GO" id="GO:0016874">
    <property type="term" value="F:ligase activity"/>
    <property type="evidence" value="ECO:0007669"/>
    <property type="project" value="UniProtKB-KW"/>
</dbReference>
<dbReference type="PANTHER" id="PTHR45527">
    <property type="entry name" value="NONRIBOSOMAL PEPTIDE SYNTHETASE"/>
    <property type="match status" value="1"/>
</dbReference>
<protein>
    <submittedName>
        <fullName evidence="7">Peptide synthetase</fullName>
    </submittedName>
</protein>
<evidence type="ECO:0000256" key="3">
    <source>
        <dbReference type="ARBA" id="ARBA00022598"/>
    </source>
</evidence>
<dbReference type="SMART" id="SM00823">
    <property type="entry name" value="PKS_PP"/>
    <property type="match status" value="3"/>
</dbReference>
<keyword evidence="2" id="KW-0597">Phosphoprotein</keyword>
<dbReference type="SUPFAM" id="SSF52777">
    <property type="entry name" value="CoA-dependent acyltransferases"/>
    <property type="match status" value="7"/>
</dbReference>
<dbReference type="GO" id="GO:0031177">
    <property type="term" value="F:phosphopantetheine binding"/>
    <property type="evidence" value="ECO:0007669"/>
    <property type="project" value="InterPro"/>
</dbReference>
<proteinExistence type="predicted"/>
<dbReference type="PROSITE" id="PS00455">
    <property type="entry name" value="AMP_BINDING"/>
    <property type="match status" value="1"/>
</dbReference>
<keyword evidence="8" id="KW-1185">Reference proteome</keyword>
<dbReference type="Pfam" id="PF00668">
    <property type="entry name" value="Condensation"/>
    <property type="match status" value="3"/>
</dbReference>
<dbReference type="NCBIfam" id="TIGR01733">
    <property type="entry name" value="AA-adenyl-dom"/>
    <property type="match status" value="1"/>
</dbReference>
<dbReference type="GO" id="GO:0043041">
    <property type="term" value="P:amino acid activation for nonribosomal peptide biosynthetic process"/>
    <property type="evidence" value="ECO:0007669"/>
    <property type="project" value="TreeGrafter"/>
</dbReference>
<feature type="domain" description="Carrier" evidence="6">
    <location>
        <begin position="1361"/>
        <end position="1434"/>
    </location>
</feature>
<dbReference type="InterPro" id="IPR020845">
    <property type="entry name" value="AMP-binding_CS"/>
</dbReference>
<dbReference type="PROSITE" id="PS50075">
    <property type="entry name" value="CARRIER"/>
    <property type="match status" value="3"/>
</dbReference>
<gene>
    <name evidence="7" type="ORF">L227DRAFT_570068</name>
</gene>
<dbReference type="InterPro" id="IPR000873">
    <property type="entry name" value="AMP-dep_synth/lig_dom"/>
</dbReference>
<dbReference type="InterPro" id="IPR009081">
    <property type="entry name" value="PP-bd_ACP"/>
</dbReference>
<evidence type="ECO:0000256" key="1">
    <source>
        <dbReference type="ARBA" id="ARBA00022450"/>
    </source>
</evidence>
<dbReference type="CDD" id="cd19542">
    <property type="entry name" value="CT_NRPS-like"/>
    <property type="match status" value="1"/>
</dbReference>
<dbReference type="Proteomes" id="UP000313359">
    <property type="component" value="Unassembled WGS sequence"/>
</dbReference>
<dbReference type="Gene3D" id="3.40.50.12780">
    <property type="entry name" value="N-terminal domain of ligase-like"/>
    <property type="match status" value="1"/>
</dbReference>
<evidence type="ECO:0000313" key="8">
    <source>
        <dbReference type="Proteomes" id="UP000313359"/>
    </source>
</evidence>
<dbReference type="SUPFAM" id="SSF56801">
    <property type="entry name" value="Acetyl-CoA synthetase-like"/>
    <property type="match status" value="1"/>
</dbReference>
<dbReference type="GO" id="GO:0005737">
    <property type="term" value="C:cytoplasm"/>
    <property type="evidence" value="ECO:0007669"/>
    <property type="project" value="TreeGrafter"/>
</dbReference>
<dbReference type="Gene3D" id="3.30.559.30">
    <property type="entry name" value="Nonribosomal peptide synthetase, condensation domain"/>
    <property type="match status" value="4"/>
</dbReference>
<dbReference type="SUPFAM" id="SSF47336">
    <property type="entry name" value="ACP-like"/>
    <property type="match status" value="3"/>
</dbReference>
<dbReference type="InterPro" id="IPR042099">
    <property type="entry name" value="ANL_N_sf"/>
</dbReference>
<dbReference type="InterPro" id="IPR001242">
    <property type="entry name" value="Condensation_dom"/>
</dbReference>
<feature type="compositionally biased region" description="Low complexity" evidence="5">
    <location>
        <begin position="1339"/>
        <end position="1351"/>
    </location>
</feature>
<organism evidence="7 8">
    <name type="scientific">Lentinus tigrinus ALCF2SS1-6</name>
    <dbReference type="NCBI Taxonomy" id="1328759"/>
    <lineage>
        <taxon>Eukaryota</taxon>
        <taxon>Fungi</taxon>
        <taxon>Dikarya</taxon>
        <taxon>Basidiomycota</taxon>
        <taxon>Agaricomycotina</taxon>
        <taxon>Agaricomycetes</taxon>
        <taxon>Polyporales</taxon>
        <taxon>Polyporaceae</taxon>
        <taxon>Lentinus</taxon>
    </lineage>
</organism>
<dbReference type="GO" id="GO:0044550">
    <property type="term" value="P:secondary metabolite biosynthetic process"/>
    <property type="evidence" value="ECO:0007669"/>
    <property type="project" value="TreeGrafter"/>
</dbReference>
<dbReference type="Gene3D" id="1.10.1200.10">
    <property type="entry name" value="ACP-like"/>
    <property type="match status" value="3"/>
</dbReference>
<dbReference type="PANTHER" id="PTHR45527:SF1">
    <property type="entry name" value="FATTY ACID SYNTHASE"/>
    <property type="match status" value="1"/>
</dbReference>
<dbReference type="InterPro" id="IPR006162">
    <property type="entry name" value="Ppantetheine_attach_site"/>
</dbReference>
<feature type="domain" description="Carrier" evidence="6">
    <location>
        <begin position="1911"/>
        <end position="1984"/>
    </location>
</feature>
<evidence type="ECO:0000256" key="2">
    <source>
        <dbReference type="ARBA" id="ARBA00022553"/>
    </source>
</evidence>
<name>A0A5C2SRU5_9APHY</name>
<dbReference type="Gene3D" id="3.30.300.30">
    <property type="match status" value="1"/>
</dbReference>
<dbReference type="PROSITE" id="PS00012">
    <property type="entry name" value="PHOSPHOPANTETHEINE"/>
    <property type="match status" value="1"/>
</dbReference>
<dbReference type="EMBL" id="ML122251">
    <property type="protein sequence ID" value="RPD66154.1"/>
    <property type="molecule type" value="Genomic_DNA"/>
</dbReference>
<dbReference type="Pfam" id="PF00550">
    <property type="entry name" value="PP-binding"/>
    <property type="match status" value="3"/>
</dbReference>
<dbReference type="OrthoDB" id="416786at2759"/>
<dbReference type="InterPro" id="IPR045851">
    <property type="entry name" value="AMP-bd_C_sf"/>
</dbReference>
<dbReference type="STRING" id="1328759.A0A5C2SRU5"/>
<keyword evidence="3" id="KW-0436">Ligase</keyword>
<sequence>MSPASPTVPEPAPTAGAPVRRADLEQILAGYRHQDFPDLSSRRFAPDTTQSVSLSLPQNVPTPLSRVVAAIGRVLGAYCACPDVLICLADGEGEGVLPVRVTWTDGQSWEDASKAVAEALADPSWPRVQPDALRRALDLTPKQSPALALVSAGALPSPNLLGQFPLVVRFEEDEAKLGVTISERICHPSQCKLFLSQVVALDEHASADPTSPLASLPHLPINLTSSYEKHDSQERCERYYLVPPTTYATDHLTLRAIENPDAVAVRWYADLSTDVPITNYTPDTITNAELEHRANQFGRWLLSIGLEKGRSVAICMKRDILFHIAFIGTLRAGGCYVPIDAELPLERQHFIARDSNAQFILSTSDIPCFSSLGDIAIDVQEPATQKAIDEQSSEALMVPLLEDDAYILYTSGTTGTPKGCILTHRGLTEAVWALSQFCASAEIAPAGRVNYLSVASVAFDVHIAEIMIPLAVGIPILAAPRSLLLEDLPYYIKNLRISHVGIVPSLIEATMSAVQEEEDEGQGIVLRYLASGGEKMSDAILDRWADHPKVKLANFYGPSEVTIGCAARMMDKDTPRANIGHTFANVAAYIVDENMDIVLRGAPGELVVEGPLVGRGYVGRPDLTEKSFLKFPDDGTDRWAYRTGDLVRMTHDATLEIMGRIDTQIKLRGVRIESEGISSILRSAAAPAYTLDVITVLAKHPAIGVEQLVSFVAWDSSVPVSTRKGGKPCLASPPDGLLQKLRSASERELASYMRPSHIVPLNFIPLSSNGKADAKVLTAFFLELDMTALTGLMAGSKSAASSKEPRREPTDLERKVLGVLEPYVKIPVERLGPETNLFECGVDSLAVARFAADLRRTFEVKVSPPRIMQAPLVSAIAAIVEGGQTAAVAGEQSSTVQQFADRVRGEVEGAYSVDTIEALLPPLPVQEGVLFRSVNAPTMYVQHVLLRLGPEVSVEKLRGAWRELVALHEMLRTVFHFGSELVQVILRSGTYDAQTSEKEIDDCDEAGFQRYFTEQEAASISRELNVGVSKVPPVRLSVFHTRDSANTYIALSIHHALYDGISLPVLLQDLERLYEQRPQLPSAPLRSILDHLGTVDSRSAEAFWSSYLKDYPWQRLLNRTASSRTAEVTSRTFSMTLSELQAKAAGRHVTVQALLMCAYASLLAKDLYGNDDVVFGVIRAGRTIPVDSIETTICPMITVVPARVRLNEPAKALQAVQDDIARVSEFEHVPLSRIQKWVAHRDGSLFDTLFSVSYKEHGSSELWSVLDSQNPEPDYILAIEVVLDPEQDRAMVHAAFTSSDVSPSVVDDILGQLEETAVHIAQSSDWGWDLVGGGRSLSVPSPAPDADAPSESAEDLSDVDEATVSSIRTIAAQFLHIDLDFVKNDTSLLSLGLDSIKSVGLSRKLTAAGLGLSSADIMRLSTPLRLAAYIQKAKSTGGQKDNHLSDAEFAAECQELEKALDTEAIKFSSEDAVKFYPTTVLQAGMLSQTISSHGRLYVHLFPLRLAHGVDVGRLREAWRKAISMFDMLRTSFHFVPSLGVWAQVIHSSPSIQWSESDYDPATNLVEALNPFTDVSDEENLFRCPPIFLHLLKSAVPGDGHRLVLVLHHALYDGLAIAKLFDAVQQLYHAIDLQTTNQYHQLLPRLLWQERNGTSFWVRTLRDLRSAPVPRTASENPVVHQVSLPVHLTEEEIRQVCRGAEVTPQCIGQTAFAKLLAVLTQRRDVVFGRVVSGRDVPGAEEVIGPMLNTVPCRVRFYGDASNRELLKRLHNANIASMPWQHASLRSIQRELGLSNLWDSLFVYQPKQESLESKQDALWVFEGDDVEDISVQYPLNIELHETGFVVEAACMSSIAGAAEFRQLVDQYAAFLCDIVRRPDSTWYTGLPDIPEHTPSEGNGHIPEEPEAVDSALDSRFDKFREILATTTKVEPSKIHPHSHLAALGIDSITAVQIVAKSRRVGLRLTAADVVQSRTVSDVLKKARDVSLPATNGYASANGNGHAAAPVVELPRKVWTSLVQPHVVDEVERVTHASAGMEWLIGMWQRSGGSRFQHVFGYRLAKGVNASKLQDAWYRLLRRHAVLRSTFVYDPTSGTPKLVIFKPDALSLSWRNEELDSSTDPLNAVQKRMKDLVSQPPSIDRPISRALFLHSPEAEYLLIHLHHFQYDAWSLQLLLDDLMRLYKGEDPQSSNDLDSFIRFALPGPDGERVQKQYWKAAFSEKPAPFPRLCHKASTGRDVYTDTAAISGAEKLDQRSRELAVSLQSIFLACWARVQSNHAGRGAPTFSLWHSGRTGDVHDVERLACPCINVLPFSIPDAQGENILALAKQIQDVLQARSAVVEQSRLVKVHEWVGRHEPLSNVFINIVKIAPELEKSTNVLLEPLGIPYYIPDVPAGATSTIGQMRVTDLLQDDIMVDIAVVQETDKVVMSIEYSQTVLHQRHAKQILEEWAALVKDALGESKRDALHCTCM</sequence>
<keyword evidence="4" id="KW-0511">Multifunctional enzyme</keyword>